<dbReference type="PANTHER" id="PTHR23119:SF51">
    <property type="entry name" value="DISKS LARGE 1 TUMOR SUPPRESSOR PROTEIN"/>
    <property type="match status" value="1"/>
</dbReference>
<evidence type="ECO:0000259" key="3">
    <source>
        <dbReference type="PROSITE" id="PS50106"/>
    </source>
</evidence>
<dbReference type="OMA" id="GRDQPHV"/>
<reference evidence="4 6" key="2">
    <citation type="journal article" date="2013" name="Nature">
        <title>Insights into bilaterian evolution from three spiralian genomes.</title>
        <authorList>
            <person name="Simakov O."/>
            <person name="Marletaz F."/>
            <person name="Cho S.J."/>
            <person name="Edsinger-Gonzales E."/>
            <person name="Havlak P."/>
            <person name="Hellsten U."/>
            <person name="Kuo D.H."/>
            <person name="Larsson T."/>
            <person name="Lv J."/>
            <person name="Arendt D."/>
            <person name="Savage R."/>
            <person name="Osoegawa K."/>
            <person name="de Jong P."/>
            <person name="Grimwood J."/>
            <person name="Chapman J.A."/>
            <person name="Shapiro H."/>
            <person name="Aerts A."/>
            <person name="Otillar R.P."/>
            <person name="Terry A.Y."/>
            <person name="Boore J.L."/>
            <person name="Grigoriev I.V."/>
            <person name="Lindberg D.R."/>
            <person name="Seaver E.C."/>
            <person name="Weisblat D.A."/>
            <person name="Putnam N.H."/>
            <person name="Rokhsar D.S."/>
        </authorList>
    </citation>
    <scope>NUCLEOTIDE SEQUENCE</scope>
    <source>
        <strain evidence="4 6">I ESC-2004</strain>
    </source>
</reference>
<dbReference type="GO" id="GO:0098609">
    <property type="term" value="P:cell-cell adhesion"/>
    <property type="evidence" value="ECO:0007669"/>
    <property type="project" value="TreeGrafter"/>
</dbReference>
<keyword evidence="6" id="KW-1185">Reference proteome</keyword>
<dbReference type="HOGENOM" id="CLU_149433_1_0_1"/>
<evidence type="ECO:0000313" key="4">
    <source>
        <dbReference type="EMBL" id="ELT99315.1"/>
    </source>
</evidence>
<dbReference type="SMART" id="SM00228">
    <property type="entry name" value="PDZ"/>
    <property type="match status" value="1"/>
</dbReference>
<name>R7U8A4_CAPTE</name>
<comment type="subcellular location">
    <subcellularLocation>
        <location evidence="1">Membrane</location>
    </subcellularLocation>
</comment>
<reference evidence="5" key="3">
    <citation type="submission" date="2015-06" db="UniProtKB">
        <authorList>
            <consortium name="EnsemblMetazoa"/>
        </authorList>
    </citation>
    <scope>IDENTIFICATION</scope>
</reference>
<dbReference type="Proteomes" id="UP000014760">
    <property type="component" value="Unassembled WGS sequence"/>
</dbReference>
<dbReference type="CDD" id="cd06709">
    <property type="entry name" value="PDZ_SYNJ2BP-like"/>
    <property type="match status" value="1"/>
</dbReference>
<protein>
    <recommendedName>
        <fullName evidence="3">PDZ domain-containing protein</fullName>
    </recommendedName>
</protein>
<feature type="domain" description="PDZ" evidence="3">
    <location>
        <begin position="11"/>
        <end position="98"/>
    </location>
</feature>
<dbReference type="GO" id="GO:0016323">
    <property type="term" value="C:basolateral plasma membrane"/>
    <property type="evidence" value="ECO:0007669"/>
    <property type="project" value="TreeGrafter"/>
</dbReference>
<dbReference type="GO" id="GO:0097120">
    <property type="term" value="P:receptor localization to synapse"/>
    <property type="evidence" value="ECO:0007669"/>
    <property type="project" value="TreeGrafter"/>
</dbReference>
<evidence type="ECO:0000313" key="5">
    <source>
        <dbReference type="EnsemblMetazoa" id="CapteP173066"/>
    </source>
</evidence>
<dbReference type="AlphaFoldDB" id="R7U8A4"/>
<dbReference type="GO" id="GO:0043113">
    <property type="term" value="P:receptor clustering"/>
    <property type="evidence" value="ECO:0007669"/>
    <property type="project" value="TreeGrafter"/>
</dbReference>
<dbReference type="InterPro" id="IPR050614">
    <property type="entry name" value="Synaptic_Scaffolding_LAP-MAGUK"/>
</dbReference>
<dbReference type="Pfam" id="PF00595">
    <property type="entry name" value="PDZ"/>
    <property type="match status" value="1"/>
</dbReference>
<dbReference type="EMBL" id="AMQN01010070">
    <property type="status" value="NOT_ANNOTATED_CDS"/>
    <property type="molecule type" value="Genomic_DNA"/>
</dbReference>
<sequence length="149" mass="15929">MPPVDPKSLLEIDLERGDSGLGFNIKGGVDSPYIPDDPGVFIAKIRETGAAAQNGKLHEGDKIVEVNGQNVENMKHQDVVNLFLASGSNVKLKVWPNAEKIIADTRISSSSSQAKTSCLVSALKFIVGVSLLAGVSYAGYKYVRNKQSV</sequence>
<evidence type="ECO:0000256" key="1">
    <source>
        <dbReference type="ARBA" id="ARBA00004370"/>
    </source>
</evidence>
<gene>
    <name evidence="4" type="ORF">CAPTEDRAFT_173066</name>
</gene>
<evidence type="ECO:0000256" key="2">
    <source>
        <dbReference type="ARBA" id="ARBA00023136"/>
    </source>
</evidence>
<evidence type="ECO:0000313" key="6">
    <source>
        <dbReference type="Proteomes" id="UP000014760"/>
    </source>
</evidence>
<dbReference type="STRING" id="283909.R7U8A4"/>
<proteinExistence type="predicted"/>
<dbReference type="InterPro" id="IPR036034">
    <property type="entry name" value="PDZ_sf"/>
</dbReference>
<dbReference type="EMBL" id="KB306977">
    <property type="protein sequence ID" value="ELT99315.1"/>
    <property type="molecule type" value="Genomic_DNA"/>
</dbReference>
<dbReference type="GO" id="GO:0030054">
    <property type="term" value="C:cell junction"/>
    <property type="evidence" value="ECO:0007669"/>
    <property type="project" value="TreeGrafter"/>
</dbReference>
<dbReference type="InterPro" id="IPR001478">
    <property type="entry name" value="PDZ"/>
</dbReference>
<dbReference type="PROSITE" id="PS50106">
    <property type="entry name" value="PDZ"/>
    <property type="match status" value="1"/>
</dbReference>
<organism evidence="4">
    <name type="scientific">Capitella teleta</name>
    <name type="common">Polychaete worm</name>
    <dbReference type="NCBI Taxonomy" id="283909"/>
    <lineage>
        <taxon>Eukaryota</taxon>
        <taxon>Metazoa</taxon>
        <taxon>Spiralia</taxon>
        <taxon>Lophotrochozoa</taxon>
        <taxon>Annelida</taxon>
        <taxon>Polychaeta</taxon>
        <taxon>Sedentaria</taxon>
        <taxon>Scolecida</taxon>
        <taxon>Capitellidae</taxon>
        <taxon>Capitella</taxon>
    </lineage>
</organism>
<keyword evidence="2" id="KW-0472">Membrane</keyword>
<dbReference type="GO" id="GO:0045197">
    <property type="term" value="P:establishment or maintenance of epithelial cell apical/basal polarity"/>
    <property type="evidence" value="ECO:0007669"/>
    <property type="project" value="TreeGrafter"/>
</dbReference>
<accession>R7U8A4</accession>
<dbReference type="OrthoDB" id="123971at2759"/>
<dbReference type="PANTHER" id="PTHR23119">
    <property type="entry name" value="DISCS LARGE"/>
    <property type="match status" value="1"/>
</dbReference>
<dbReference type="FunCoup" id="R7U8A4">
    <property type="interactions" value="786"/>
</dbReference>
<dbReference type="GO" id="GO:0019901">
    <property type="term" value="F:protein kinase binding"/>
    <property type="evidence" value="ECO:0007669"/>
    <property type="project" value="TreeGrafter"/>
</dbReference>
<dbReference type="EnsemblMetazoa" id="CapteT173066">
    <property type="protein sequence ID" value="CapteP173066"/>
    <property type="gene ID" value="CapteG173066"/>
</dbReference>
<reference evidence="6" key="1">
    <citation type="submission" date="2012-12" db="EMBL/GenBank/DDBJ databases">
        <authorList>
            <person name="Hellsten U."/>
            <person name="Grimwood J."/>
            <person name="Chapman J.A."/>
            <person name="Shapiro H."/>
            <person name="Aerts A."/>
            <person name="Otillar R.P."/>
            <person name="Terry A.Y."/>
            <person name="Boore J.L."/>
            <person name="Simakov O."/>
            <person name="Marletaz F."/>
            <person name="Cho S.-J."/>
            <person name="Edsinger-Gonzales E."/>
            <person name="Havlak P."/>
            <person name="Kuo D.-H."/>
            <person name="Larsson T."/>
            <person name="Lv J."/>
            <person name="Arendt D."/>
            <person name="Savage R."/>
            <person name="Osoegawa K."/>
            <person name="de Jong P."/>
            <person name="Lindberg D.R."/>
            <person name="Seaver E.C."/>
            <person name="Weisblat D.A."/>
            <person name="Putnam N.H."/>
            <person name="Grigoriev I.V."/>
            <person name="Rokhsar D.S."/>
        </authorList>
    </citation>
    <scope>NUCLEOTIDE SEQUENCE</scope>
    <source>
        <strain evidence="6">I ESC-2004</strain>
    </source>
</reference>
<dbReference type="SUPFAM" id="SSF50156">
    <property type="entry name" value="PDZ domain-like"/>
    <property type="match status" value="1"/>
</dbReference>
<dbReference type="Gene3D" id="2.30.42.10">
    <property type="match status" value="1"/>
</dbReference>